<comment type="similarity">
    <text evidence="3">Belongs to the cysteine synthase/cystathionine beta-synthase family.</text>
</comment>
<protein>
    <recommendedName>
        <fullName evidence="4">cysteine synthase</fullName>
        <ecNumber evidence="4">2.5.1.47</ecNumber>
    </recommendedName>
</protein>
<dbReference type="InterPro" id="IPR050214">
    <property type="entry name" value="Cys_Synth/Cystath_Beta-Synth"/>
</dbReference>
<evidence type="ECO:0000256" key="3">
    <source>
        <dbReference type="ARBA" id="ARBA00007103"/>
    </source>
</evidence>
<evidence type="ECO:0000256" key="6">
    <source>
        <dbReference type="ARBA" id="ARBA00022679"/>
    </source>
</evidence>
<evidence type="ECO:0000259" key="10">
    <source>
        <dbReference type="Pfam" id="PF00291"/>
    </source>
</evidence>
<dbReference type="InterPro" id="IPR036052">
    <property type="entry name" value="TrpB-like_PALP_sf"/>
</dbReference>
<gene>
    <name evidence="11" type="ORF">SAMN02745111_01675</name>
</gene>
<keyword evidence="7" id="KW-0663">Pyridoxal phosphate</keyword>
<evidence type="ECO:0000256" key="5">
    <source>
        <dbReference type="ARBA" id="ARBA00022605"/>
    </source>
</evidence>
<dbReference type="PANTHER" id="PTHR10314">
    <property type="entry name" value="CYSTATHIONINE BETA-SYNTHASE"/>
    <property type="match status" value="1"/>
</dbReference>
<comment type="pathway">
    <text evidence="2">Amino-acid biosynthesis; L-cysteine biosynthesis.</text>
</comment>
<keyword evidence="5" id="KW-0028">Amino-acid biosynthesis</keyword>
<dbReference type="EMBL" id="FUXZ01000010">
    <property type="protein sequence ID" value="SKA68908.1"/>
    <property type="molecule type" value="Genomic_DNA"/>
</dbReference>
<keyword evidence="8" id="KW-0198">Cysteine biosynthesis</keyword>
<comment type="cofactor">
    <cofactor evidence="1">
        <name>pyridoxal 5'-phosphate</name>
        <dbReference type="ChEBI" id="CHEBI:597326"/>
    </cofactor>
</comment>
<keyword evidence="12" id="KW-1185">Reference proteome</keyword>
<dbReference type="AlphaFoldDB" id="A0A1T4VVQ8"/>
<dbReference type="STRING" id="39495.SAMN02745111_01675"/>
<evidence type="ECO:0000256" key="8">
    <source>
        <dbReference type="ARBA" id="ARBA00023192"/>
    </source>
</evidence>
<organism evidence="11 12">
    <name type="scientific">Eubacterium uniforme</name>
    <dbReference type="NCBI Taxonomy" id="39495"/>
    <lineage>
        <taxon>Bacteria</taxon>
        <taxon>Bacillati</taxon>
        <taxon>Bacillota</taxon>
        <taxon>Clostridia</taxon>
        <taxon>Eubacteriales</taxon>
        <taxon>Eubacteriaceae</taxon>
        <taxon>Eubacterium</taxon>
    </lineage>
</organism>
<dbReference type="SUPFAM" id="SSF53686">
    <property type="entry name" value="Tryptophan synthase beta subunit-like PLP-dependent enzymes"/>
    <property type="match status" value="1"/>
</dbReference>
<dbReference type="CDD" id="cd01561">
    <property type="entry name" value="CBS_like"/>
    <property type="match status" value="1"/>
</dbReference>
<accession>A0A1T4VVQ8</accession>
<reference evidence="11 12" key="1">
    <citation type="submission" date="2017-02" db="EMBL/GenBank/DDBJ databases">
        <authorList>
            <person name="Peterson S.W."/>
        </authorList>
    </citation>
    <scope>NUCLEOTIDE SEQUENCE [LARGE SCALE GENOMIC DNA]</scope>
    <source>
        <strain evidence="11 12">ATCC 35992</strain>
    </source>
</reference>
<evidence type="ECO:0000256" key="1">
    <source>
        <dbReference type="ARBA" id="ARBA00001933"/>
    </source>
</evidence>
<evidence type="ECO:0000256" key="9">
    <source>
        <dbReference type="ARBA" id="ARBA00047931"/>
    </source>
</evidence>
<dbReference type="EC" id="2.5.1.47" evidence="4"/>
<dbReference type="Pfam" id="PF00291">
    <property type="entry name" value="PALP"/>
    <property type="match status" value="1"/>
</dbReference>
<dbReference type="GO" id="GO:0004124">
    <property type="term" value="F:cysteine synthase activity"/>
    <property type="evidence" value="ECO:0007669"/>
    <property type="project" value="UniProtKB-EC"/>
</dbReference>
<comment type="catalytic activity">
    <reaction evidence="9">
        <text>O-acetyl-L-serine + hydrogen sulfide = L-cysteine + acetate</text>
        <dbReference type="Rhea" id="RHEA:14829"/>
        <dbReference type="ChEBI" id="CHEBI:29919"/>
        <dbReference type="ChEBI" id="CHEBI:30089"/>
        <dbReference type="ChEBI" id="CHEBI:35235"/>
        <dbReference type="ChEBI" id="CHEBI:58340"/>
        <dbReference type="EC" id="2.5.1.47"/>
    </reaction>
</comment>
<dbReference type="InterPro" id="IPR001926">
    <property type="entry name" value="TrpB-like_PALP"/>
</dbReference>
<evidence type="ECO:0000313" key="11">
    <source>
        <dbReference type="EMBL" id="SKA68908.1"/>
    </source>
</evidence>
<dbReference type="OrthoDB" id="9808024at2"/>
<evidence type="ECO:0000256" key="4">
    <source>
        <dbReference type="ARBA" id="ARBA00012681"/>
    </source>
</evidence>
<keyword evidence="6" id="KW-0808">Transferase</keyword>
<dbReference type="Gene3D" id="3.40.50.1100">
    <property type="match status" value="2"/>
</dbReference>
<evidence type="ECO:0000256" key="7">
    <source>
        <dbReference type="ARBA" id="ARBA00022898"/>
    </source>
</evidence>
<evidence type="ECO:0000256" key="2">
    <source>
        <dbReference type="ARBA" id="ARBA00004895"/>
    </source>
</evidence>
<sequence>MGRIYESISDLVGRTPLLHIKQYEKKYDLKASIYAKLEYYNPNQSSKDRIATSMIDDAEKNGKIKPGDTILEMTSGNTGIGVAAVAASRGYKSKIYLEDDVSEERFQSIRAFGGEALRFGEDPIIGEALRESGNNFVYAIQKYKDEVLSKTNDVHFLDQDHNLANPRIHELTTGPEIWEDTEGDIDILVAGIGTGGTISGSGKYLKEKKKDIHLVAVQPGLDSRKNLEHPDVEGIVGIHALDALPEERIPLSMNMDIVDEFVNVETQDAKIAAREIAKTDGILVGLSSGAALHAAKIIANKPKNKGKNIVVVLPDSGLRYLSTDLFED</sequence>
<feature type="domain" description="Tryptophan synthase beta chain-like PALP" evidence="10">
    <location>
        <begin position="8"/>
        <end position="315"/>
    </location>
</feature>
<dbReference type="FunFam" id="3.40.50.1100:FF:000006">
    <property type="entry name" value="Cysteine synthase"/>
    <property type="match status" value="1"/>
</dbReference>
<proteinExistence type="inferred from homology"/>
<dbReference type="Proteomes" id="UP000190814">
    <property type="component" value="Unassembled WGS sequence"/>
</dbReference>
<dbReference type="RefSeq" id="WP_078766529.1">
    <property type="nucleotide sequence ID" value="NZ_FUXZ01000010.1"/>
</dbReference>
<evidence type="ECO:0000313" key="12">
    <source>
        <dbReference type="Proteomes" id="UP000190814"/>
    </source>
</evidence>
<name>A0A1T4VVQ8_9FIRM</name>